<feature type="region of interest" description="Disordered" evidence="1">
    <location>
        <begin position="58"/>
        <end position="78"/>
    </location>
</feature>
<dbReference type="Proteomes" id="UP001304671">
    <property type="component" value="Unassembled WGS sequence"/>
</dbReference>
<evidence type="ECO:0000313" key="3">
    <source>
        <dbReference type="Proteomes" id="UP001304671"/>
    </source>
</evidence>
<feature type="compositionally biased region" description="Polar residues" evidence="1">
    <location>
        <begin position="58"/>
        <end position="76"/>
    </location>
</feature>
<feature type="region of interest" description="Disordered" evidence="1">
    <location>
        <begin position="1"/>
        <end position="29"/>
    </location>
</feature>
<comment type="caution">
    <text evidence="2">The sequence shown here is derived from an EMBL/GenBank/DDBJ whole genome shotgun (WGS) entry which is preliminary data.</text>
</comment>
<organism evidence="2 3">
    <name type="scientific">Arcicella aquatica</name>
    <dbReference type="NCBI Taxonomy" id="217141"/>
    <lineage>
        <taxon>Bacteria</taxon>
        <taxon>Pseudomonadati</taxon>
        <taxon>Bacteroidota</taxon>
        <taxon>Cytophagia</taxon>
        <taxon>Cytophagales</taxon>
        <taxon>Flectobacillaceae</taxon>
        <taxon>Arcicella</taxon>
    </lineage>
</organism>
<gene>
    <name evidence="2" type="ORF">VB264_15400</name>
</gene>
<dbReference type="EMBL" id="JAYFUL010000026">
    <property type="protein sequence ID" value="MEA5259181.1"/>
    <property type="molecule type" value="Genomic_DNA"/>
</dbReference>
<dbReference type="RefSeq" id="WP_323250690.1">
    <property type="nucleotide sequence ID" value="NZ_JAYFUL010000026.1"/>
</dbReference>
<proteinExistence type="predicted"/>
<sequence length="92" mass="10673">MVFQQRTSSNRRKGTGIPTIRKSLKNNGSQPAYFDTDGVDRRFFIVTIPIHPDFIPLTTVQSNQDKPESNQDNPKSNLMYRKRKFKNILFKG</sequence>
<evidence type="ECO:0000313" key="2">
    <source>
        <dbReference type="EMBL" id="MEA5259181.1"/>
    </source>
</evidence>
<evidence type="ECO:0000256" key="1">
    <source>
        <dbReference type="SAM" id="MobiDB-lite"/>
    </source>
</evidence>
<accession>A0ABU5QQ20</accession>
<name>A0ABU5QQ20_9BACT</name>
<reference evidence="2 3" key="1">
    <citation type="submission" date="2023-12" db="EMBL/GenBank/DDBJ databases">
        <title>Novel species of the genus Arcicella isolated from rivers.</title>
        <authorList>
            <person name="Lu H."/>
        </authorList>
    </citation>
    <scope>NUCLEOTIDE SEQUENCE [LARGE SCALE GENOMIC DNA]</scope>
    <source>
        <strain evidence="2 3">LMG 21963</strain>
    </source>
</reference>
<protein>
    <submittedName>
        <fullName evidence="2">Uncharacterized protein</fullName>
    </submittedName>
</protein>
<keyword evidence="3" id="KW-1185">Reference proteome</keyword>